<dbReference type="GO" id="GO:0005886">
    <property type="term" value="C:plasma membrane"/>
    <property type="evidence" value="ECO:0007669"/>
    <property type="project" value="TreeGrafter"/>
</dbReference>
<dbReference type="GO" id="GO:0015128">
    <property type="term" value="F:gluconate transmembrane transporter activity"/>
    <property type="evidence" value="ECO:0007669"/>
    <property type="project" value="InterPro"/>
</dbReference>
<dbReference type="PANTHER" id="PTHR30354:SF26">
    <property type="entry name" value="TRANSPORTER, PUTATIVE-RELATED"/>
    <property type="match status" value="1"/>
</dbReference>
<dbReference type="EMBL" id="CP118166">
    <property type="protein sequence ID" value="WDI31833.1"/>
    <property type="molecule type" value="Genomic_DNA"/>
</dbReference>
<organism evidence="8 9">
    <name type="scientific">Hyphococcus flavus</name>
    <dbReference type="NCBI Taxonomy" id="1866326"/>
    <lineage>
        <taxon>Bacteria</taxon>
        <taxon>Pseudomonadati</taxon>
        <taxon>Pseudomonadota</taxon>
        <taxon>Alphaproteobacteria</taxon>
        <taxon>Parvularculales</taxon>
        <taxon>Parvularculaceae</taxon>
        <taxon>Hyphococcus</taxon>
    </lineage>
</organism>
<feature type="transmembrane region" description="Helical" evidence="6">
    <location>
        <begin position="46"/>
        <end position="74"/>
    </location>
</feature>
<evidence type="ECO:0000259" key="7">
    <source>
        <dbReference type="Pfam" id="PF03600"/>
    </source>
</evidence>
<dbReference type="GO" id="GO:0015137">
    <property type="term" value="F:citrate transmembrane transporter activity"/>
    <property type="evidence" value="ECO:0007669"/>
    <property type="project" value="InterPro"/>
</dbReference>
<keyword evidence="5 6" id="KW-0472">Membrane</keyword>
<dbReference type="InterPro" id="IPR004680">
    <property type="entry name" value="Cit_transptr-like_dom"/>
</dbReference>
<evidence type="ECO:0000256" key="3">
    <source>
        <dbReference type="ARBA" id="ARBA00022692"/>
    </source>
</evidence>
<dbReference type="InterPro" id="IPR014738">
    <property type="entry name" value="Citrate_transporter"/>
</dbReference>
<keyword evidence="4 6" id="KW-1133">Transmembrane helix</keyword>
<feature type="transmembrane region" description="Helical" evidence="6">
    <location>
        <begin position="410"/>
        <end position="431"/>
    </location>
</feature>
<comment type="subcellular location">
    <subcellularLocation>
        <location evidence="1">Membrane</location>
        <topology evidence="1">Multi-pass membrane protein</topology>
    </subcellularLocation>
</comment>
<dbReference type="AlphaFoldDB" id="A0AAE9ZFA6"/>
<dbReference type="Proteomes" id="UP001214043">
    <property type="component" value="Chromosome"/>
</dbReference>
<dbReference type="RefSeq" id="WP_274493720.1">
    <property type="nucleotide sequence ID" value="NZ_CP118166.1"/>
</dbReference>
<feature type="domain" description="Citrate transporter-like" evidence="7">
    <location>
        <begin position="4"/>
        <end position="378"/>
    </location>
</feature>
<feature type="transmembrane region" description="Helical" evidence="6">
    <location>
        <begin position="114"/>
        <end position="131"/>
    </location>
</feature>
<dbReference type="KEGG" id="hfl:PUV54_01355"/>
<dbReference type="NCBIfam" id="TIGR00784">
    <property type="entry name" value="citMHS"/>
    <property type="match status" value="1"/>
</dbReference>
<dbReference type="PANTHER" id="PTHR30354">
    <property type="entry name" value="GNT FAMILY GLUCONATE TRANSPORTER"/>
    <property type="match status" value="1"/>
</dbReference>
<keyword evidence="9" id="KW-1185">Reference proteome</keyword>
<feature type="transmembrane region" description="Helical" evidence="6">
    <location>
        <begin position="278"/>
        <end position="303"/>
    </location>
</feature>
<proteinExistence type="predicted"/>
<dbReference type="Pfam" id="PF03600">
    <property type="entry name" value="CitMHS"/>
    <property type="match status" value="1"/>
</dbReference>
<reference evidence="8" key="1">
    <citation type="submission" date="2023-02" db="EMBL/GenBank/DDBJ databases">
        <title>Genome sequence of Hyphococcus flavus.</title>
        <authorList>
            <person name="Rong J.-C."/>
            <person name="Zhao Q."/>
            <person name="Yi M."/>
            <person name="Wu J.-Y."/>
        </authorList>
    </citation>
    <scope>NUCLEOTIDE SEQUENCE</scope>
    <source>
        <strain evidence="8">MCCC 1K03223</strain>
    </source>
</reference>
<evidence type="ECO:0000256" key="5">
    <source>
        <dbReference type="ARBA" id="ARBA00023136"/>
    </source>
</evidence>
<protein>
    <submittedName>
        <fullName evidence="8">Citrate:proton symporter</fullName>
    </submittedName>
</protein>
<keyword evidence="3 6" id="KW-0812">Transmembrane</keyword>
<evidence type="ECO:0000313" key="9">
    <source>
        <dbReference type="Proteomes" id="UP001214043"/>
    </source>
</evidence>
<name>A0AAE9ZFA6_9PROT</name>
<dbReference type="InterPro" id="IPR003474">
    <property type="entry name" value="Glcn_transporter"/>
</dbReference>
<feature type="transmembrane region" description="Helical" evidence="6">
    <location>
        <begin position="233"/>
        <end position="266"/>
    </location>
</feature>
<evidence type="ECO:0000256" key="2">
    <source>
        <dbReference type="ARBA" id="ARBA00022448"/>
    </source>
</evidence>
<evidence type="ECO:0000256" key="1">
    <source>
        <dbReference type="ARBA" id="ARBA00004141"/>
    </source>
</evidence>
<feature type="transmembrane region" description="Helical" evidence="6">
    <location>
        <begin position="138"/>
        <end position="158"/>
    </location>
</feature>
<sequence length="432" mass="44827">MLTVIGLAIIAAVVAALLSGRISPVVGLTLPPLVGALIAGFGAPEITGFFSAGLAKVAPVAAMFIFAILFFGAMQDAGLFRPLINFLIRMTRGNVIAVAVGTSIAGMLAHLDGAGATTFLLTVPALAPVYLRLRMSLYLMLLLLAIGAGIFNMMPWAGPLGRAAAVIGVDSAELWRPLIAVQGVGAVMLVVFAATLGWFEQLRIARLPLQTKAATVEENEEKQPALSLSPVKIAFNVAIFIAVMAALIMGVLPAAYVFLIGLSLALPVNYAGAKAQMAAIAVHAPNAITMGAIILAAGSFLGVMDGSGMLSAIANDAGHLLPDAVAPNLHFLLGVFGVPWELVLNTDAYYFGLLPVVNEIVAPHGASPESVVYALMIGNIVGTFISPFSPALWLALGLSGLEMGRHIRYSLLPMWAFSLALMAVAGLLGVFH</sequence>
<evidence type="ECO:0000256" key="4">
    <source>
        <dbReference type="ARBA" id="ARBA00022989"/>
    </source>
</evidence>
<feature type="transmembrane region" description="Helical" evidence="6">
    <location>
        <begin position="371"/>
        <end position="398"/>
    </location>
</feature>
<keyword evidence="2" id="KW-0813">Transport</keyword>
<feature type="transmembrane region" description="Helical" evidence="6">
    <location>
        <begin position="178"/>
        <end position="199"/>
    </location>
</feature>
<feature type="transmembrane region" description="Helical" evidence="6">
    <location>
        <begin position="86"/>
        <end position="108"/>
    </location>
</feature>
<evidence type="ECO:0000313" key="8">
    <source>
        <dbReference type="EMBL" id="WDI31833.1"/>
    </source>
</evidence>
<accession>A0AAE9ZFA6</accession>
<gene>
    <name evidence="8" type="ORF">PUV54_01355</name>
</gene>
<evidence type="ECO:0000256" key="6">
    <source>
        <dbReference type="SAM" id="Phobius"/>
    </source>
</evidence>